<dbReference type="EMBL" id="CAJOAY010004290">
    <property type="protein sequence ID" value="CAF4063480.1"/>
    <property type="molecule type" value="Genomic_DNA"/>
</dbReference>
<proteinExistence type="predicted"/>
<keyword evidence="1" id="KW-0732">Signal</keyword>
<dbReference type="Proteomes" id="UP000663881">
    <property type="component" value="Unassembled WGS sequence"/>
</dbReference>
<evidence type="ECO:0000256" key="1">
    <source>
        <dbReference type="SAM" id="SignalP"/>
    </source>
</evidence>
<feature type="chain" id="PRO_5032339490" evidence="1">
    <location>
        <begin position="23"/>
        <end position="177"/>
    </location>
</feature>
<sequence length="177" mass="19976">IMFSKLTYKILLCLALLTVVDGVFRPAKKPDKRCSMPSGRSCTALTTKQMVKQGLAVYFKFPCSGIGCHFYRPYCRICANNTKKVGKPYVACPPCMTSVTLTTLQNQTKNEYKCFMPRDRSCSSLTPSVTKSQGLRLYYEYPCRGTGCGFKRPYCRLCVIDRIKNFAPYPKCPACMT</sequence>
<dbReference type="AlphaFoldDB" id="A0A819SQD3"/>
<accession>A0A819SQD3</accession>
<evidence type="ECO:0000313" key="2">
    <source>
        <dbReference type="EMBL" id="CAF4063480.1"/>
    </source>
</evidence>
<name>A0A819SQD3_9BILA</name>
<reference evidence="2" key="1">
    <citation type="submission" date="2021-02" db="EMBL/GenBank/DDBJ databases">
        <authorList>
            <person name="Nowell W R."/>
        </authorList>
    </citation>
    <scope>NUCLEOTIDE SEQUENCE</scope>
</reference>
<gene>
    <name evidence="2" type="ORF">OKA104_LOCUS33528</name>
</gene>
<feature type="non-terminal residue" evidence="2">
    <location>
        <position position="1"/>
    </location>
</feature>
<organism evidence="2 3">
    <name type="scientific">Adineta steineri</name>
    <dbReference type="NCBI Taxonomy" id="433720"/>
    <lineage>
        <taxon>Eukaryota</taxon>
        <taxon>Metazoa</taxon>
        <taxon>Spiralia</taxon>
        <taxon>Gnathifera</taxon>
        <taxon>Rotifera</taxon>
        <taxon>Eurotatoria</taxon>
        <taxon>Bdelloidea</taxon>
        <taxon>Adinetida</taxon>
        <taxon>Adinetidae</taxon>
        <taxon>Adineta</taxon>
    </lineage>
</organism>
<protein>
    <submittedName>
        <fullName evidence="2">Uncharacterized protein</fullName>
    </submittedName>
</protein>
<evidence type="ECO:0000313" key="3">
    <source>
        <dbReference type="Proteomes" id="UP000663881"/>
    </source>
</evidence>
<comment type="caution">
    <text evidence="2">The sequence shown here is derived from an EMBL/GenBank/DDBJ whole genome shotgun (WGS) entry which is preliminary data.</text>
</comment>
<feature type="signal peptide" evidence="1">
    <location>
        <begin position="1"/>
        <end position="22"/>
    </location>
</feature>